<evidence type="ECO:0000256" key="7">
    <source>
        <dbReference type="ARBA" id="ARBA00022917"/>
    </source>
</evidence>
<proteinExistence type="inferred from homology"/>
<dbReference type="InterPro" id="IPR014758">
    <property type="entry name" value="Met-tRNA_synth"/>
</dbReference>
<dbReference type="GO" id="GO:0004825">
    <property type="term" value="F:methionine-tRNA ligase activity"/>
    <property type="evidence" value="ECO:0007669"/>
    <property type="project" value="UniProtKB-EC"/>
</dbReference>
<dbReference type="CDD" id="cd07957">
    <property type="entry name" value="Anticodon_Ia_Met"/>
    <property type="match status" value="1"/>
</dbReference>
<evidence type="ECO:0000256" key="8">
    <source>
        <dbReference type="ARBA" id="ARBA00023146"/>
    </source>
</evidence>
<keyword evidence="6 9" id="KW-0694">RNA-binding</keyword>
<dbReference type="PROSITE" id="PS00178">
    <property type="entry name" value="AA_TRNA_LIGASE_I"/>
    <property type="match status" value="1"/>
</dbReference>
<feature type="binding site" evidence="9">
    <location>
        <position position="131"/>
    </location>
    <ligand>
        <name>Zn(2+)</name>
        <dbReference type="ChEBI" id="CHEBI:29105"/>
    </ligand>
</feature>
<dbReference type="CDD" id="cd00814">
    <property type="entry name" value="MetRS_core"/>
    <property type="match status" value="1"/>
</dbReference>
<dbReference type="InterPro" id="IPR041872">
    <property type="entry name" value="Anticodon_Met"/>
</dbReference>
<feature type="short sequence motif" description="'KMSKS' region" evidence="9">
    <location>
        <begin position="299"/>
        <end position="303"/>
    </location>
</feature>
<dbReference type="Pfam" id="PF01588">
    <property type="entry name" value="tRNA_bind"/>
    <property type="match status" value="1"/>
</dbReference>
<reference evidence="12 13" key="1">
    <citation type="submission" date="2021-06" db="EMBL/GenBank/DDBJ databases">
        <title>Clostridia strains as spoilage organisms.</title>
        <authorList>
            <person name="Wambui J."/>
            <person name="Stephan R."/>
            <person name="Stevens M.J.A."/>
        </authorList>
    </citation>
    <scope>NUCLEOTIDE SEQUENCE [LARGE SCALE GENOMIC DNA]</scope>
    <source>
        <strain evidence="12 13">DSM 14204</strain>
    </source>
</reference>
<evidence type="ECO:0000256" key="3">
    <source>
        <dbReference type="ARBA" id="ARBA00022598"/>
    </source>
</evidence>
<comment type="subunit">
    <text evidence="9">Homodimer.</text>
</comment>
<dbReference type="InterPro" id="IPR002547">
    <property type="entry name" value="tRNA-bd_dom"/>
</dbReference>
<dbReference type="PROSITE" id="PS50886">
    <property type="entry name" value="TRBD"/>
    <property type="match status" value="1"/>
</dbReference>
<comment type="similarity">
    <text evidence="9">Belongs to the class-I aminoacyl-tRNA synthetase family. MetG type 2A subfamily.</text>
</comment>
<sequence length="646" mass="73138">MNKKTFYITTPIYYPSAKLHIGNTYTTVAADAIARFKRLTGYDVMFLTGTDEHGQKIQRIAAEKGVTPKQYVDKVVAGIQELWSMMDISYDKFIRTTDEYHKKAVQKLFKQLYDQGDIYKGAYEGWYCTPCESFWTETQAVDGKCPDCGRPVEKAKEEAYFFKMSKYADKLIEYIEAHPEFIQPESRKNEMINNFLKPGLQDLCVSRTTFNWGIPVEFDPGHVIYVWVDALSNYITALGYNGENTTLYDKYWPADIHLIGKDILRFHTIYWPIMLMALGLPLPKQVFGHGWLLFDGGVKMSKSKGNVVDPVILVNHFGVDAVRYYLLHEIPFGSDGIFTNEIFIKKTNSDLANDLGNLLSRTVTMIEKYFDGVIPKPKDIADVDNELIELALSIPGKVEKAIDDLKIPEALDHVWTLIRRTNKYIDETTPWILGKDETKKERLGTVLYNLVESLRMTSVLISAFLPTTSKKINAQINASVTTWDSLKTFNGTIPGTKVNKGDVMFPRIDVEAKIEELNVLVEEARKLASKPTMQPIKQEITIEDFDKIDMRVVKVLECEPVKKTKKLLKLKVDLGGEVRQVISGIAQNYKPEDLIGKYVVLVANLKPVNLRGELSQGMIIAASTDDDSKLFAISIPGELPTGSTVR</sequence>
<evidence type="ECO:0000256" key="1">
    <source>
        <dbReference type="ARBA" id="ARBA00004496"/>
    </source>
</evidence>
<evidence type="ECO:0000256" key="2">
    <source>
        <dbReference type="ARBA" id="ARBA00022490"/>
    </source>
</evidence>
<dbReference type="NCBIfam" id="NF008900">
    <property type="entry name" value="PRK12267.1"/>
    <property type="match status" value="1"/>
</dbReference>
<evidence type="ECO:0000256" key="4">
    <source>
        <dbReference type="ARBA" id="ARBA00022741"/>
    </source>
</evidence>
<dbReference type="InterPro" id="IPR015413">
    <property type="entry name" value="Methionyl/Leucyl_tRNA_Synth"/>
</dbReference>
<keyword evidence="3 9" id="KW-0436">Ligase</keyword>
<feature type="binding site" evidence="9">
    <location>
        <position position="148"/>
    </location>
    <ligand>
        <name>Zn(2+)</name>
        <dbReference type="ChEBI" id="CHEBI:29105"/>
    </ligand>
</feature>
<feature type="domain" description="TRNA-binding" evidence="11">
    <location>
        <begin position="544"/>
        <end position="646"/>
    </location>
</feature>
<evidence type="ECO:0000256" key="5">
    <source>
        <dbReference type="ARBA" id="ARBA00022840"/>
    </source>
</evidence>
<dbReference type="InterPro" id="IPR001412">
    <property type="entry name" value="aa-tRNA-synth_I_CS"/>
</dbReference>
<keyword evidence="2 9" id="KW-0963">Cytoplasm</keyword>
<comment type="subcellular location">
    <subcellularLocation>
        <location evidence="1 9">Cytoplasm</location>
    </subcellularLocation>
</comment>
<keyword evidence="5 9" id="KW-0067">ATP-binding</keyword>
<keyword evidence="9" id="KW-0479">Metal-binding</keyword>
<dbReference type="Pfam" id="PF09334">
    <property type="entry name" value="tRNA-synt_1g"/>
    <property type="match status" value="2"/>
</dbReference>
<dbReference type="InterPro" id="IPR004495">
    <property type="entry name" value="Met-tRNA-synth_bsu_C"/>
</dbReference>
<dbReference type="InterPro" id="IPR023457">
    <property type="entry name" value="Met-tRNA_synth_2"/>
</dbReference>
<feature type="binding site" evidence="9">
    <location>
        <position position="128"/>
    </location>
    <ligand>
        <name>Zn(2+)</name>
        <dbReference type="ChEBI" id="CHEBI:29105"/>
    </ligand>
</feature>
<evidence type="ECO:0000259" key="11">
    <source>
        <dbReference type="PROSITE" id="PS50886"/>
    </source>
</evidence>
<comment type="caution">
    <text evidence="12">The sequence shown here is derived from an EMBL/GenBank/DDBJ whole genome shotgun (WGS) entry which is preliminary data.</text>
</comment>
<evidence type="ECO:0000256" key="6">
    <source>
        <dbReference type="ARBA" id="ARBA00022884"/>
    </source>
</evidence>
<protein>
    <recommendedName>
        <fullName evidence="9">Methionine--tRNA ligase</fullName>
        <ecNumber evidence="9">6.1.1.10</ecNumber>
    </recommendedName>
    <alternativeName>
        <fullName evidence="9">Methionyl-tRNA synthetase</fullName>
        <shortName evidence="9">MetRS</shortName>
    </alternativeName>
</protein>
<dbReference type="RefSeq" id="WP_216147209.1">
    <property type="nucleotide sequence ID" value="NZ_JAHLDV010000010.1"/>
</dbReference>
<comment type="cofactor">
    <cofactor evidence="9">
        <name>Zn(2+)</name>
        <dbReference type="ChEBI" id="CHEBI:29105"/>
    </cofactor>
    <text evidence="9">Binds 1 zinc ion per subunit.</text>
</comment>
<dbReference type="CDD" id="cd02800">
    <property type="entry name" value="tRNA_bind_EcMetRS_like"/>
    <property type="match status" value="1"/>
</dbReference>
<comment type="function">
    <text evidence="9">Is required not only for elongation of protein synthesis but also for the initiation of all mRNA translation through initiator tRNA(fMet) aminoacylation.</text>
</comment>
<gene>
    <name evidence="9 12" type="primary">metG</name>
    <name evidence="12" type="ORF">KPL37_07190</name>
</gene>
<dbReference type="PANTHER" id="PTHR43326:SF1">
    <property type="entry name" value="METHIONINE--TRNA LIGASE, MITOCHONDRIAL"/>
    <property type="match status" value="1"/>
</dbReference>
<dbReference type="NCBIfam" id="TIGR00398">
    <property type="entry name" value="metG"/>
    <property type="match status" value="1"/>
</dbReference>
<dbReference type="HAMAP" id="MF_01228">
    <property type="entry name" value="Met_tRNA_synth_type2"/>
    <property type="match status" value="1"/>
</dbReference>
<dbReference type="PANTHER" id="PTHR43326">
    <property type="entry name" value="METHIONYL-TRNA SYNTHETASE"/>
    <property type="match status" value="1"/>
</dbReference>
<evidence type="ECO:0000256" key="10">
    <source>
        <dbReference type="PROSITE-ProRule" id="PRU00209"/>
    </source>
</evidence>
<feature type="binding site" evidence="9">
    <location>
        <position position="145"/>
    </location>
    <ligand>
        <name>Zn(2+)</name>
        <dbReference type="ChEBI" id="CHEBI:29105"/>
    </ligand>
</feature>
<evidence type="ECO:0000313" key="13">
    <source>
        <dbReference type="Proteomes" id="UP000776252"/>
    </source>
</evidence>
<comment type="catalytic activity">
    <reaction evidence="9">
        <text>tRNA(Met) + L-methionine + ATP = L-methionyl-tRNA(Met) + AMP + diphosphate</text>
        <dbReference type="Rhea" id="RHEA:13481"/>
        <dbReference type="Rhea" id="RHEA-COMP:9667"/>
        <dbReference type="Rhea" id="RHEA-COMP:9698"/>
        <dbReference type="ChEBI" id="CHEBI:30616"/>
        <dbReference type="ChEBI" id="CHEBI:33019"/>
        <dbReference type="ChEBI" id="CHEBI:57844"/>
        <dbReference type="ChEBI" id="CHEBI:78442"/>
        <dbReference type="ChEBI" id="CHEBI:78530"/>
        <dbReference type="ChEBI" id="CHEBI:456215"/>
        <dbReference type="EC" id="6.1.1.10"/>
    </reaction>
</comment>
<dbReference type="EC" id="6.1.1.10" evidence="9"/>
<feature type="short sequence motif" description="'HIGH' region" evidence="9">
    <location>
        <begin position="13"/>
        <end position="23"/>
    </location>
</feature>
<name>A0ABS6BSR6_9CLOT</name>
<evidence type="ECO:0000313" key="12">
    <source>
        <dbReference type="EMBL" id="MBU3159540.1"/>
    </source>
</evidence>
<dbReference type="InterPro" id="IPR033911">
    <property type="entry name" value="MetRS_core"/>
</dbReference>
<keyword evidence="13" id="KW-1185">Reference proteome</keyword>
<evidence type="ECO:0000256" key="9">
    <source>
        <dbReference type="HAMAP-Rule" id="MF_01228"/>
    </source>
</evidence>
<keyword evidence="4 9" id="KW-0547">Nucleotide-binding</keyword>
<keyword evidence="9 10" id="KW-0820">tRNA-binding</keyword>
<accession>A0ABS6BSR6</accession>
<keyword evidence="7 9" id="KW-0648">Protein biosynthesis</keyword>
<dbReference type="Proteomes" id="UP000776252">
    <property type="component" value="Unassembled WGS sequence"/>
</dbReference>
<dbReference type="Pfam" id="PF19303">
    <property type="entry name" value="Anticodon_3"/>
    <property type="match status" value="1"/>
</dbReference>
<keyword evidence="9" id="KW-0862">Zinc</keyword>
<dbReference type="NCBIfam" id="TIGR00399">
    <property type="entry name" value="metG_C_term"/>
    <property type="match status" value="1"/>
</dbReference>
<dbReference type="EMBL" id="JAHLDV010000010">
    <property type="protein sequence ID" value="MBU3159540.1"/>
    <property type="molecule type" value="Genomic_DNA"/>
</dbReference>
<comment type="caution">
    <text evidence="9">Lacks conserved residue(s) required for the propagation of feature annotation.</text>
</comment>
<keyword evidence="8 9" id="KW-0030">Aminoacyl-tRNA synthetase</keyword>
<organism evidence="12 13">
    <name type="scientific">Clostridium frigoris</name>
    <dbReference type="NCBI Taxonomy" id="205327"/>
    <lineage>
        <taxon>Bacteria</taxon>
        <taxon>Bacillati</taxon>
        <taxon>Bacillota</taxon>
        <taxon>Clostridia</taxon>
        <taxon>Eubacteriales</taxon>
        <taxon>Clostridiaceae</taxon>
        <taxon>Clostridium</taxon>
    </lineage>
</organism>